<feature type="binding site" evidence="19">
    <location>
        <position position="119"/>
    </location>
    <ligand>
        <name>Mg(2+)</name>
        <dbReference type="ChEBI" id="CHEBI:18420"/>
        <label>1</label>
    </ligand>
</feature>
<dbReference type="GO" id="GO:0004326">
    <property type="term" value="F:tetrahydrofolylpolyglutamate synthase activity"/>
    <property type="evidence" value="ECO:0007669"/>
    <property type="project" value="UniProtKB-EC"/>
</dbReference>
<dbReference type="InterPro" id="IPR036565">
    <property type="entry name" value="Mur-like_cat_sf"/>
</dbReference>
<dbReference type="NCBIfam" id="TIGR01499">
    <property type="entry name" value="folC"/>
    <property type="match status" value="1"/>
</dbReference>
<evidence type="ECO:0000256" key="14">
    <source>
        <dbReference type="ARBA" id="ARBA00023128"/>
    </source>
</evidence>
<dbReference type="InterPro" id="IPR023600">
    <property type="entry name" value="Folylpolyglutamate_synth_euk"/>
</dbReference>
<feature type="binding site" evidence="19">
    <location>
        <position position="189"/>
    </location>
    <ligand>
        <name>Mg(2+)</name>
        <dbReference type="ChEBI" id="CHEBI:18420"/>
        <label>1</label>
    </ligand>
</feature>
<feature type="binding site" evidence="19">
    <location>
        <position position="217"/>
    </location>
    <ligand>
        <name>Mg(2+)</name>
        <dbReference type="ChEBI" id="CHEBI:18420"/>
        <label>1</label>
    </ligand>
</feature>
<dbReference type="InterPro" id="IPR001645">
    <property type="entry name" value="Folylpolyglutamate_synth"/>
</dbReference>
<feature type="binding site" evidence="18">
    <location>
        <position position="368"/>
    </location>
    <ligand>
        <name>ATP</name>
        <dbReference type="ChEBI" id="CHEBI:30616"/>
    </ligand>
</feature>
<evidence type="ECO:0000256" key="17">
    <source>
        <dbReference type="PIRNR" id="PIRNR038895"/>
    </source>
</evidence>
<comment type="function">
    <text evidence="17">Catalyzes conversion of folates to polyglutamate derivatives allowing concentration of folate compounds in the cell and the intracellular retention of these cofactors, which are important substrates for most of the folate-dependent enzymes that are involved in one-carbon transfer reactions involved in purine, pyrimidine and amino acid synthesis.</text>
</comment>
<evidence type="ECO:0000256" key="15">
    <source>
        <dbReference type="ARBA" id="ARBA00023136"/>
    </source>
</evidence>
<evidence type="ECO:0000256" key="12">
    <source>
        <dbReference type="ARBA" id="ARBA00022840"/>
    </source>
</evidence>
<dbReference type="GO" id="GO:0005524">
    <property type="term" value="F:ATP binding"/>
    <property type="evidence" value="ECO:0007669"/>
    <property type="project" value="UniProtKB-KW"/>
</dbReference>
<evidence type="ECO:0000256" key="7">
    <source>
        <dbReference type="ARBA" id="ARBA00022563"/>
    </source>
</evidence>
<keyword evidence="7 17" id="KW-0554">One-carbon metabolism</keyword>
<evidence type="ECO:0000256" key="6">
    <source>
        <dbReference type="ARBA" id="ARBA00022490"/>
    </source>
</evidence>
<evidence type="ECO:0000256" key="19">
    <source>
        <dbReference type="PIRSR" id="PIRSR038895-2"/>
    </source>
</evidence>
<evidence type="ECO:0000256" key="9">
    <source>
        <dbReference type="ARBA" id="ARBA00022723"/>
    </source>
</evidence>
<evidence type="ECO:0000256" key="13">
    <source>
        <dbReference type="ARBA" id="ARBA00022842"/>
    </source>
</evidence>
<dbReference type="UniPathway" id="UPA00850"/>
<reference evidence="20" key="1">
    <citation type="submission" date="2018-03" db="EMBL/GenBank/DDBJ databases">
        <title>The relapsing fever spirochete Borrelia turicatae persists in the highly oxidative environment of its soft-bodied tick vector.</title>
        <authorList>
            <person name="Bourret T.J."/>
            <person name="Boyle W.K."/>
            <person name="Valenzuela J.G."/>
            <person name="Oliveira F."/>
            <person name="Lopez J.E."/>
        </authorList>
    </citation>
    <scope>NUCLEOTIDE SEQUENCE</scope>
    <source>
        <strain evidence="20">Kansas strain/isolate</strain>
        <tissue evidence="20">Salivary glands</tissue>
    </source>
</reference>
<dbReference type="PROSITE" id="PS01012">
    <property type="entry name" value="FOLYLPOLYGLU_SYNT_2"/>
    <property type="match status" value="1"/>
</dbReference>
<evidence type="ECO:0000313" key="20">
    <source>
        <dbReference type="EMBL" id="MBY07327.1"/>
    </source>
</evidence>
<comment type="pathway">
    <text evidence="4 17">Cofactor biosynthesis; tetrahydrofolylpolyglutamate biosynthesis.</text>
</comment>
<protein>
    <recommendedName>
        <fullName evidence="17">Folylpolyglutamate synthase</fullName>
        <ecNumber evidence="17">6.3.2.17</ecNumber>
    </recommendedName>
    <alternativeName>
        <fullName evidence="17">Folylpoly-gamma-glutamate synthetase</fullName>
    </alternativeName>
    <alternativeName>
        <fullName evidence="17">Tetrahydrofolylpolyglutamate synthase</fullName>
    </alternativeName>
</protein>
<keyword evidence="14" id="KW-0496">Mitochondrion</keyword>
<dbReference type="PANTHER" id="PTHR11136">
    <property type="entry name" value="FOLYLPOLYGLUTAMATE SYNTHASE-RELATED"/>
    <property type="match status" value="1"/>
</dbReference>
<keyword evidence="6" id="KW-0963">Cytoplasm</keyword>
<dbReference type="EC" id="6.3.2.17" evidence="17"/>
<sequence>MQSLLRKMVKSKIAQLARDFSLRHSPSVKQTNTYEDAVCALNKLQSNEMTIQKSLLDRTNPIKNVQKMPLFLEATGIKVEELDALNVIHVAGTKGKGSTCAFAESILRSHGFKTGLYTSPHLVAVRERIRLNGIPLSKEKFATYFWQVYTTLKNQETVDHVKMPAYFMFLTIMAFKVFIQEKVDVVVLEVGVGGEYDCTNIVRSPRVIGITSLGLDHTRLLGTTIREIAWQKAGIMKKGVPAFTVPQPEGGLQTLLERATEKECRLQLAPPLLAYDWDIERCKLGIPGEPQEQNASLALQLCRTWLHAAANVAREPDLQRLFVEDDCFLSIATPFLIPQPTAKGLAMCHWPGRCQTVQVAKGLTYFLDGAHTLESLQCCLRWFREASASEEVGGREVRQVLFFNCIGDRRPEMLLSLLVDHPFHFALFSPNKLSLTKSPYSDQSDFTVGENTEVSRCRANLRIWCHLLSSLQEEENEGRHENSCLLFPCIQDAMHWLQELDTRETHYQVLVTGSLHLVGGVMTHINPHLAL</sequence>
<dbReference type="InterPro" id="IPR018109">
    <property type="entry name" value="Folylpolyglutamate_synth_CS"/>
</dbReference>
<keyword evidence="9 19" id="KW-0479">Metal-binding</keyword>
<evidence type="ECO:0000256" key="10">
    <source>
        <dbReference type="ARBA" id="ARBA00022741"/>
    </source>
</evidence>
<comment type="catalytic activity">
    <reaction evidence="16 17">
        <text>(6S)-5,6,7,8-tetrahydrofolyl-(gamma-L-Glu)(n) + L-glutamate + ATP = (6S)-5,6,7,8-tetrahydrofolyl-(gamma-L-Glu)(n+1) + ADP + phosphate + H(+)</text>
        <dbReference type="Rhea" id="RHEA:10580"/>
        <dbReference type="Rhea" id="RHEA-COMP:14738"/>
        <dbReference type="Rhea" id="RHEA-COMP:14740"/>
        <dbReference type="ChEBI" id="CHEBI:15378"/>
        <dbReference type="ChEBI" id="CHEBI:29985"/>
        <dbReference type="ChEBI" id="CHEBI:30616"/>
        <dbReference type="ChEBI" id="CHEBI:43474"/>
        <dbReference type="ChEBI" id="CHEBI:141005"/>
        <dbReference type="ChEBI" id="CHEBI:456216"/>
        <dbReference type="EC" id="6.3.2.17"/>
    </reaction>
</comment>
<dbReference type="EMBL" id="GGLE01003201">
    <property type="protein sequence ID" value="MBY07327.1"/>
    <property type="molecule type" value="Transcribed_RNA"/>
</dbReference>
<comment type="similarity">
    <text evidence="5 17">Belongs to the folylpolyglutamate synthase family.</text>
</comment>
<evidence type="ECO:0000256" key="2">
    <source>
        <dbReference type="ARBA" id="ARBA00004305"/>
    </source>
</evidence>
<evidence type="ECO:0000256" key="8">
    <source>
        <dbReference type="ARBA" id="ARBA00022598"/>
    </source>
</evidence>
<dbReference type="Gene3D" id="3.40.1190.10">
    <property type="entry name" value="Mur-like, catalytic domain"/>
    <property type="match status" value="1"/>
</dbReference>
<keyword evidence="8 17" id="KW-0436">Ligase</keyword>
<keyword evidence="10 18" id="KW-0547">Nucleotide-binding</keyword>
<evidence type="ECO:0000256" key="5">
    <source>
        <dbReference type="ARBA" id="ARBA00008276"/>
    </source>
</evidence>
<keyword evidence="11" id="KW-0999">Mitochondrion inner membrane</keyword>
<dbReference type="PIRSF" id="PIRSF038895">
    <property type="entry name" value="FPGS"/>
    <property type="match status" value="1"/>
</dbReference>
<keyword evidence="12 18" id="KW-0067">ATP-binding</keyword>
<dbReference type="GO" id="GO:0005759">
    <property type="term" value="C:mitochondrial matrix"/>
    <property type="evidence" value="ECO:0007669"/>
    <property type="project" value="UniProtKB-SubCell"/>
</dbReference>
<keyword evidence="15" id="KW-0472">Membrane</keyword>
<dbReference type="GO" id="GO:0005743">
    <property type="term" value="C:mitochondrial inner membrane"/>
    <property type="evidence" value="ECO:0007669"/>
    <property type="project" value="UniProtKB-SubCell"/>
</dbReference>
<dbReference type="FunFam" id="3.40.1190.10:FF:000008">
    <property type="entry name" value="Folylpolyglutamate synthase"/>
    <property type="match status" value="1"/>
</dbReference>
<dbReference type="Gene3D" id="3.90.190.20">
    <property type="entry name" value="Mur ligase, C-terminal domain"/>
    <property type="match status" value="1"/>
</dbReference>
<dbReference type="GO" id="GO:0005829">
    <property type="term" value="C:cytosol"/>
    <property type="evidence" value="ECO:0007669"/>
    <property type="project" value="TreeGrafter"/>
</dbReference>
<comment type="cofactor">
    <cofactor evidence="17">
        <name>a monovalent cation</name>
        <dbReference type="ChEBI" id="CHEBI:60242"/>
    </cofactor>
    <text evidence="17">A monovalent cation.</text>
</comment>
<evidence type="ECO:0000256" key="11">
    <source>
        <dbReference type="ARBA" id="ARBA00022792"/>
    </source>
</evidence>
<dbReference type="GO" id="GO:0046872">
    <property type="term" value="F:metal ion binding"/>
    <property type="evidence" value="ECO:0007669"/>
    <property type="project" value="UniProtKB-KW"/>
</dbReference>
<feature type="binding site" evidence="18">
    <location>
        <position position="353"/>
    </location>
    <ligand>
        <name>ATP</name>
        <dbReference type="ChEBI" id="CHEBI:30616"/>
    </ligand>
</feature>
<name>A0A2R5LDA6_9ACAR</name>
<dbReference type="SUPFAM" id="SSF53244">
    <property type="entry name" value="MurD-like peptide ligases, peptide-binding domain"/>
    <property type="match status" value="1"/>
</dbReference>
<proteinExistence type="inferred from homology"/>
<dbReference type="PANTHER" id="PTHR11136:SF5">
    <property type="entry name" value="FOLYLPOLYGLUTAMATE SYNTHASE, MITOCHONDRIAL"/>
    <property type="match status" value="1"/>
</dbReference>
<evidence type="ECO:0000256" key="16">
    <source>
        <dbReference type="ARBA" id="ARBA00047493"/>
    </source>
</evidence>
<dbReference type="SUPFAM" id="SSF53623">
    <property type="entry name" value="MurD-like peptide ligases, catalytic domain"/>
    <property type="match status" value="1"/>
</dbReference>
<evidence type="ECO:0000256" key="18">
    <source>
        <dbReference type="PIRSR" id="PIRSR038895-1"/>
    </source>
</evidence>
<evidence type="ECO:0000256" key="1">
    <source>
        <dbReference type="ARBA" id="ARBA00004273"/>
    </source>
</evidence>
<dbReference type="AlphaFoldDB" id="A0A2R5LDA6"/>
<evidence type="ECO:0000256" key="3">
    <source>
        <dbReference type="ARBA" id="ARBA00004496"/>
    </source>
</evidence>
<dbReference type="GO" id="GO:0006730">
    <property type="term" value="P:one-carbon metabolic process"/>
    <property type="evidence" value="ECO:0007669"/>
    <property type="project" value="UniProtKB-KW"/>
</dbReference>
<organism evidence="20">
    <name type="scientific">Ornithodoros turicata</name>
    <dbReference type="NCBI Taxonomy" id="34597"/>
    <lineage>
        <taxon>Eukaryota</taxon>
        <taxon>Metazoa</taxon>
        <taxon>Ecdysozoa</taxon>
        <taxon>Arthropoda</taxon>
        <taxon>Chelicerata</taxon>
        <taxon>Arachnida</taxon>
        <taxon>Acari</taxon>
        <taxon>Parasitiformes</taxon>
        <taxon>Ixodida</taxon>
        <taxon>Ixodoidea</taxon>
        <taxon>Argasidae</taxon>
        <taxon>Ornithodorinae</taxon>
        <taxon>Ornithodoros</taxon>
    </lineage>
</organism>
<accession>A0A2R5LDA6</accession>
<dbReference type="InterPro" id="IPR036615">
    <property type="entry name" value="Mur_ligase_C_dom_sf"/>
</dbReference>
<evidence type="ECO:0000256" key="4">
    <source>
        <dbReference type="ARBA" id="ARBA00005150"/>
    </source>
</evidence>
<keyword evidence="13 19" id="KW-0460">Magnesium</keyword>
<comment type="subcellular location">
    <subcellularLocation>
        <location evidence="3">Cytoplasm</location>
    </subcellularLocation>
    <subcellularLocation>
        <location evidence="1">Mitochondrion inner membrane</location>
    </subcellularLocation>
    <subcellularLocation>
        <location evidence="2">Mitochondrion matrix</location>
    </subcellularLocation>
</comment>